<sequence>MKQEINKVSKIVSELINFCLNNSAKKIDISIEDKENRFEILISTDYIKCNKDDVENVKTLLETGRQLEVDEYYWQLTGEDMSDQELSLVGMMVDEAIVNWENPSMKIKLIRYRET</sequence>
<reference evidence="1 2" key="1">
    <citation type="submission" date="2021-06" db="EMBL/GenBank/DDBJ databases">
        <authorList>
            <person name="Sun Q."/>
            <person name="Li D."/>
        </authorList>
    </citation>
    <scope>NUCLEOTIDE SEQUENCE [LARGE SCALE GENOMIC DNA]</scope>
    <source>
        <strain evidence="1 2">MSJ-40</strain>
    </source>
</reference>
<comment type="caution">
    <text evidence="1">The sequence shown here is derived from an EMBL/GenBank/DDBJ whole genome shotgun (WGS) entry which is preliminary data.</text>
</comment>
<protein>
    <submittedName>
        <fullName evidence="1">Uncharacterized protein</fullName>
    </submittedName>
</protein>
<organism evidence="1 2">
    <name type="scientific">Tissierella simiarum</name>
    <dbReference type="NCBI Taxonomy" id="2841534"/>
    <lineage>
        <taxon>Bacteria</taxon>
        <taxon>Bacillati</taxon>
        <taxon>Bacillota</taxon>
        <taxon>Tissierellia</taxon>
        <taxon>Tissierellales</taxon>
        <taxon>Tissierellaceae</taxon>
        <taxon>Tissierella</taxon>
    </lineage>
</organism>
<accession>A0ABS6E531</accession>
<dbReference type="EMBL" id="JAHLPM010000006">
    <property type="protein sequence ID" value="MBU5438029.1"/>
    <property type="molecule type" value="Genomic_DNA"/>
</dbReference>
<dbReference type="RefSeq" id="WP_216518775.1">
    <property type="nucleotide sequence ID" value="NZ_JAHLPM010000006.1"/>
</dbReference>
<evidence type="ECO:0000313" key="1">
    <source>
        <dbReference type="EMBL" id="MBU5438029.1"/>
    </source>
</evidence>
<proteinExistence type="predicted"/>
<gene>
    <name evidence="1" type="ORF">KQI42_08425</name>
</gene>
<keyword evidence="2" id="KW-1185">Reference proteome</keyword>
<dbReference type="Proteomes" id="UP000749471">
    <property type="component" value="Unassembled WGS sequence"/>
</dbReference>
<name>A0ABS6E531_9FIRM</name>
<evidence type="ECO:0000313" key="2">
    <source>
        <dbReference type="Proteomes" id="UP000749471"/>
    </source>
</evidence>